<evidence type="ECO:0000256" key="3">
    <source>
        <dbReference type="ARBA" id="ARBA00023082"/>
    </source>
</evidence>
<evidence type="ECO:0000259" key="6">
    <source>
        <dbReference type="Pfam" id="PF08281"/>
    </source>
</evidence>
<dbReference type="InterPro" id="IPR014284">
    <property type="entry name" value="RNA_pol_sigma-70_dom"/>
</dbReference>
<dbReference type="Gene3D" id="1.10.1740.10">
    <property type="match status" value="1"/>
</dbReference>
<dbReference type="GO" id="GO:0016987">
    <property type="term" value="F:sigma factor activity"/>
    <property type="evidence" value="ECO:0007669"/>
    <property type="project" value="UniProtKB-KW"/>
</dbReference>
<dbReference type="PANTHER" id="PTHR43133">
    <property type="entry name" value="RNA POLYMERASE ECF-TYPE SIGMA FACTO"/>
    <property type="match status" value="1"/>
</dbReference>
<dbReference type="PANTHER" id="PTHR43133:SF59">
    <property type="entry name" value="ECF RNA POLYMERASE SIGMA FACTOR SIGR"/>
    <property type="match status" value="1"/>
</dbReference>
<dbReference type="AlphaFoldDB" id="A0A6M4IMX4"/>
<dbReference type="NCBIfam" id="TIGR02937">
    <property type="entry name" value="sigma70-ECF"/>
    <property type="match status" value="1"/>
</dbReference>
<dbReference type="InterPro" id="IPR036388">
    <property type="entry name" value="WH-like_DNA-bd_sf"/>
</dbReference>
<proteinExistence type="inferred from homology"/>
<evidence type="ECO:0000256" key="1">
    <source>
        <dbReference type="ARBA" id="ARBA00010641"/>
    </source>
</evidence>
<dbReference type="Pfam" id="PF04542">
    <property type="entry name" value="Sigma70_r2"/>
    <property type="match status" value="1"/>
</dbReference>
<dbReference type="SUPFAM" id="SSF88946">
    <property type="entry name" value="Sigma2 domain of RNA polymerase sigma factors"/>
    <property type="match status" value="1"/>
</dbReference>
<organism evidence="7 8">
    <name type="scientific">Gemmatimonas groenlandica</name>
    <dbReference type="NCBI Taxonomy" id="2732249"/>
    <lineage>
        <taxon>Bacteria</taxon>
        <taxon>Pseudomonadati</taxon>
        <taxon>Gemmatimonadota</taxon>
        <taxon>Gemmatimonadia</taxon>
        <taxon>Gemmatimonadales</taxon>
        <taxon>Gemmatimonadaceae</taxon>
        <taxon>Gemmatimonas</taxon>
    </lineage>
</organism>
<dbReference type="GO" id="GO:0006352">
    <property type="term" value="P:DNA-templated transcription initiation"/>
    <property type="evidence" value="ECO:0007669"/>
    <property type="project" value="InterPro"/>
</dbReference>
<dbReference type="InterPro" id="IPR007627">
    <property type="entry name" value="RNA_pol_sigma70_r2"/>
</dbReference>
<keyword evidence="4" id="KW-0804">Transcription</keyword>
<dbReference type="InterPro" id="IPR013249">
    <property type="entry name" value="RNA_pol_sigma70_r4_t2"/>
</dbReference>
<evidence type="ECO:0000259" key="5">
    <source>
        <dbReference type="Pfam" id="PF04542"/>
    </source>
</evidence>
<protein>
    <submittedName>
        <fullName evidence="7">Sigma-70 family RNA polymerase sigma factor</fullName>
    </submittedName>
</protein>
<evidence type="ECO:0000313" key="7">
    <source>
        <dbReference type="EMBL" id="QJR35268.1"/>
    </source>
</evidence>
<dbReference type="Proteomes" id="UP000500938">
    <property type="component" value="Chromosome"/>
</dbReference>
<feature type="domain" description="RNA polymerase sigma factor 70 region 4 type 2" evidence="6">
    <location>
        <begin position="122"/>
        <end position="174"/>
    </location>
</feature>
<keyword evidence="3" id="KW-0731">Sigma factor</keyword>
<evidence type="ECO:0000256" key="4">
    <source>
        <dbReference type="ARBA" id="ARBA00023163"/>
    </source>
</evidence>
<reference evidence="7 8" key="1">
    <citation type="submission" date="2020-05" db="EMBL/GenBank/DDBJ databases">
        <title>Complete genome sequence of Gemmatimonas greenlandica TET16.</title>
        <authorList>
            <person name="Zeng Y."/>
        </authorList>
    </citation>
    <scope>NUCLEOTIDE SEQUENCE [LARGE SCALE GENOMIC DNA]</scope>
    <source>
        <strain evidence="7 8">TET16</strain>
    </source>
</reference>
<gene>
    <name evidence="7" type="ORF">HKW67_07005</name>
</gene>
<dbReference type="CDD" id="cd06171">
    <property type="entry name" value="Sigma70_r4"/>
    <property type="match status" value="1"/>
</dbReference>
<dbReference type="SUPFAM" id="SSF88659">
    <property type="entry name" value="Sigma3 and sigma4 domains of RNA polymerase sigma factors"/>
    <property type="match status" value="1"/>
</dbReference>
<evidence type="ECO:0000313" key="8">
    <source>
        <dbReference type="Proteomes" id="UP000500938"/>
    </source>
</evidence>
<dbReference type="Pfam" id="PF08281">
    <property type="entry name" value="Sigma70_r4_2"/>
    <property type="match status" value="1"/>
</dbReference>
<dbReference type="EMBL" id="CP053085">
    <property type="protein sequence ID" value="QJR35268.1"/>
    <property type="molecule type" value="Genomic_DNA"/>
</dbReference>
<dbReference type="KEGG" id="ggr:HKW67_07005"/>
<dbReference type="InterPro" id="IPR039425">
    <property type="entry name" value="RNA_pol_sigma-70-like"/>
</dbReference>
<sequence>MTPDSASAFALRQQRYEDLVRPHLDRLLGFAARRTVSFSDAEDAVQDMCVRAWSAFDELRDPARVRPWLFSILRTVLSDAFDRTGRRARLVQMSRLEDVHEQFVSTDTDVVFAEVVARLDEEMLRLALDAIPEDFASAVELHDIEGFKYHEIADIVGVPIGTVMSRISRGRRLLAGVIVERRQQWALGATDLGRRSEARGELRSGHGRAPRTS</sequence>
<name>A0A6M4IMX4_9BACT</name>
<evidence type="ECO:0000256" key="2">
    <source>
        <dbReference type="ARBA" id="ARBA00023015"/>
    </source>
</evidence>
<accession>A0A6M4IMX4</accession>
<keyword evidence="2" id="KW-0805">Transcription regulation</keyword>
<comment type="similarity">
    <text evidence="1">Belongs to the sigma-70 factor family. ECF subfamily.</text>
</comment>
<keyword evidence="8" id="KW-1185">Reference proteome</keyword>
<dbReference type="InterPro" id="IPR013325">
    <property type="entry name" value="RNA_pol_sigma_r2"/>
</dbReference>
<dbReference type="Gene3D" id="1.10.10.10">
    <property type="entry name" value="Winged helix-like DNA-binding domain superfamily/Winged helix DNA-binding domain"/>
    <property type="match status" value="1"/>
</dbReference>
<dbReference type="InterPro" id="IPR013324">
    <property type="entry name" value="RNA_pol_sigma_r3/r4-like"/>
</dbReference>
<feature type="domain" description="RNA polymerase sigma-70 region 2" evidence="5">
    <location>
        <begin position="19"/>
        <end position="86"/>
    </location>
</feature>
<dbReference type="RefSeq" id="WP_171224697.1">
    <property type="nucleotide sequence ID" value="NZ_CP053085.1"/>
</dbReference>
<dbReference type="GO" id="GO:0003677">
    <property type="term" value="F:DNA binding"/>
    <property type="evidence" value="ECO:0007669"/>
    <property type="project" value="InterPro"/>
</dbReference>